<dbReference type="Pfam" id="PF00728">
    <property type="entry name" value="Glyco_hydro_20"/>
    <property type="match status" value="1"/>
</dbReference>
<dbReference type="Pfam" id="PF02838">
    <property type="entry name" value="Glyco_hydro_20b"/>
    <property type="match status" value="1"/>
</dbReference>
<evidence type="ECO:0000256" key="3">
    <source>
        <dbReference type="ARBA" id="ARBA00012663"/>
    </source>
</evidence>
<dbReference type="PANTHER" id="PTHR22600:SF57">
    <property type="entry name" value="BETA-N-ACETYLHEXOSAMINIDASE"/>
    <property type="match status" value="1"/>
</dbReference>
<dbReference type="EMBL" id="JBHUDG010000001">
    <property type="protein sequence ID" value="MFD1628433.1"/>
    <property type="molecule type" value="Genomic_DNA"/>
</dbReference>
<gene>
    <name evidence="8" type="ORF">ACFSAH_01015</name>
</gene>
<dbReference type="InterPro" id="IPR015882">
    <property type="entry name" value="HEX_bac_N"/>
</dbReference>
<evidence type="ECO:0000256" key="1">
    <source>
        <dbReference type="ARBA" id="ARBA00001231"/>
    </source>
</evidence>
<dbReference type="Proteomes" id="UP001597118">
    <property type="component" value="Unassembled WGS sequence"/>
</dbReference>
<dbReference type="PRINTS" id="PR00738">
    <property type="entry name" value="GLHYDRLASE20"/>
</dbReference>
<dbReference type="InterPro" id="IPR017853">
    <property type="entry name" value="GH"/>
</dbReference>
<dbReference type="Gene3D" id="3.20.20.80">
    <property type="entry name" value="Glycosidases"/>
    <property type="match status" value="1"/>
</dbReference>
<evidence type="ECO:0000256" key="2">
    <source>
        <dbReference type="ARBA" id="ARBA00006285"/>
    </source>
</evidence>
<feature type="domain" description="Glycoside hydrolase family 20 catalytic" evidence="6">
    <location>
        <begin position="155"/>
        <end position="489"/>
    </location>
</feature>
<dbReference type="Gene3D" id="3.30.379.10">
    <property type="entry name" value="Chitobiase/beta-hexosaminidase domain 2-like"/>
    <property type="match status" value="1"/>
</dbReference>
<dbReference type="PANTHER" id="PTHR22600">
    <property type="entry name" value="BETA-HEXOSAMINIDASE"/>
    <property type="match status" value="1"/>
</dbReference>
<sequence>MKITSIIALFLLFNLNIFAKLICPVIPLPNQVEKNNNVFTLNYNTVLTVNNESLEQLANYLQKEIHVRYNKSIPITKKERYYNINLRLNKHKKKDVPIIGAYNLSVTEKEIVIESNNSEGIFNGIQTLLQLINSGKKTGNIVEIEGWEIVDTPLYQWRGFMLDESRHFFGTKKVKQILDWMAYYKLNKFHWHLTDQHGWRIDIKNYPKLSRIGGIGNYHDELAKAKYYTQQEILEIVNYAKDRFIEIIPEIDMPGHASAANKAYPEYSGGGSKSHPEYTFNPGKDSVYTYLTNILREVDVLFPSQKIHIGGDEVHYGNERWSDLVDVKQLMKREKLKDLKEVENYFFKRIADSLLRLDNKILAWDEVANADVPANETILFWWRHNRPEQLKIALARGMAIVMCPRYPMYFDYMQDSLQVYGPDYKKFTLNSVENVYKFSQDNYGIEIPKINNILGIQANLWTERIRTENRLDYMLFPRLAALAESAWTAKNNKDFISFSDRIKKDFILYEKNGIYYFNYQDRKKTGEPKY</sequence>
<dbReference type="InterPro" id="IPR029018">
    <property type="entry name" value="Hex-like_dom2"/>
</dbReference>
<dbReference type="InterPro" id="IPR015883">
    <property type="entry name" value="Glyco_hydro_20_cat"/>
</dbReference>
<dbReference type="CDD" id="cd06563">
    <property type="entry name" value="GH20_chitobiase-like"/>
    <property type="match status" value="1"/>
</dbReference>
<proteinExistence type="inferred from homology"/>
<evidence type="ECO:0000313" key="9">
    <source>
        <dbReference type="Proteomes" id="UP001597118"/>
    </source>
</evidence>
<name>A0ABW4I864_9SPHI</name>
<keyword evidence="9" id="KW-1185">Reference proteome</keyword>
<evidence type="ECO:0000256" key="4">
    <source>
        <dbReference type="ARBA" id="ARBA00022801"/>
    </source>
</evidence>
<keyword evidence="4" id="KW-0378">Hydrolase</keyword>
<dbReference type="SUPFAM" id="SSF51445">
    <property type="entry name" value="(Trans)glycosidases"/>
    <property type="match status" value="1"/>
</dbReference>
<accession>A0ABW4I864</accession>
<evidence type="ECO:0000256" key="5">
    <source>
        <dbReference type="ARBA" id="ARBA00023295"/>
    </source>
</evidence>
<dbReference type="RefSeq" id="WP_379660820.1">
    <property type="nucleotide sequence ID" value="NZ_JBHUDG010000001.1"/>
</dbReference>
<dbReference type="PIRSF" id="PIRSF001093">
    <property type="entry name" value="B-hxosamndse_ab_euk"/>
    <property type="match status" value="1"/>
</dbReference>
<evidence type="ECO:0000313" key="8">
    <source>
        <dbReference type="EMBL" id="MFD1628433.1"/>
    </source>
</evidence>
<dbReference type="EC" id="3.2.1.52" evidence="3"/>
<protein>
    <recommendedName>
        <fullName evidence="3">beta-N-acetylhexosaminidase</fullName>
        <ecNumber evidence="3">3.2.1.52</ecNumber>
    </recommendedName>
</protein>
<evidence type="ECO:0000259" key="7">
    <source>
        <dbReference type="Pfam" id="PF02838"/>
    </source>
</evidence>
<organism evidence="8 9">
    <name type="scientific">Pseudopedobacter beijingensis</name>
    <dbReference type="NCBI Taxonomy" id="1207056"/>
    <lineage>
        <taxon>Bacteria</taxon>
        <taxon>Pseudomonadati</taxon>
        <taxon>Bacteroidota</taxon>
        <taxon>Sphingobacteriia</taxon>
        <taxon>Sphingobacteriales</taxon>
        <taxon>Sphingobacteriaceae</taxon>
        <taxon>Pseudopedobacter</taxon>
    </lineage>
</organism>
<evidence type="ECO:0000259" key="6">
    <source>
        <dbReference type="Pfam" id="PF00728"/>
    </source>
</evidence>
<dbReference type="InterPro" id="IPR025705">
    <property type="entry name" value="Beta_hexosaminidase_sua/sub"/>
</dbReference>
<comment type="caution">
    <text evidence="8">The sequence shown here is derived from an EMBL/GenBank/DDBJ whole genome shotgun (WGS) entry which is preliminary data.</text>
</comment>
<comment type="catalytic activity">
    <reaction evidence="1">
        <text>Hydrolysis of terminal non-reducing N-acetyl-D-hexosamine residues in N-acetyl-beta-D-hexosaminides.</text>
        <dbReference type="EC" id="3.2.1.52"/>
    </reaction>
</comment>
<feature type="domain" description="Beta-hexosaminidase bacterial type N-terminal" evidence="7">
    <location>
        <begin position="24"/>
        <end position="151"/>
    </location>
</feature>
<comment type="similarity">
    <text evidence="2">Belongs to the glycosyl hydrolase 20 family.</text>
</comment>
<dbReference type="SUPFAM" id="SSF55545">
    <property type="entry name" value="beta-N-acetylhexosaminidase-like domain"/>
    <property type="match status" value="1"/>
</dbReference>
<reference evidence="9" key="1">
    <citation type="journal article" date="2019" name="Int. J. Syst. Evol. Microbiol.">
        <title>The Global Catalogue of Microorganisms (GCM) 10K type strain sequencing project: providing services to taxonomists for standard genome sequencing and annotation.</title>
        <authorList>
            <consortium name="The Broad Institute Genomics Platform"/>
            <consortium name="The Broad Institute Genome Sequencing Center for Infectious Disease"/>
            <person name="Wu L."/>
            <person name="Ma J."/>
        </authorList>
    </citation>
    <scope>NUCLEOTIDE SEQUENCE [LARGE SCALE GENOMIC DNA]</scope>
    <source>
        <strain evidence="9">CCUG 53762</strain>
    </source>
</reference>
<keyword evidence="5" id="KW-0326">Glycosidase</keyword>